<dbReference type="EMBL" id="VRYY01000208">
    <property type="protein sequence ID" value="MBG3877005.1"/>
    <property type="molecule type" value="Genomic_DNA"/>
</dbReference>
<dbReference type="PANTHER" id="PTHR43255">
    <property type="entry name" value="IRON-SULFUR-BINDING OXIDOREDUCTASE FADF-RELATED-RELATED"/>
    <property type="match status" value="1"/>
</dbReference>
<comment type="caution">
    <text evidence="7">The sequence shown here is derived from an EMBL/GenBank/DDBJ whole genome shotgun (WGS) entry which is preliminary data.</text>
</comment>
<dbReference type="PROSITE" id="PS00198">
    <property type="entry name" value="4FE4S_FER_1"/>
    <property type="match status" value="1"/>
</dbReference>
<keyword evidence="1" id="KW-0004">4Fe-4S</keyword>
<dbReference type="SUPFAM" id="SSF46548">
    <property type="entry name" value="alpha-helical ferredoxin"/>
    <property type="match status" value="1"/>
</dbReference>
<keyword evidence="4" id="KW-0408">Iron</keyword>
<proteinExistence type="predicted"/>
<evidence type="ECO:0000256" key="1">
    <source>
        <dbReference type="ARBA" id="ARBA00022485"/>
    </source>
</evidence>
<keyword evidence="2" id="KW-0479">Metal-binding</keyword>
<feature type="domain" description="4Fe-4S ferredoxin-type" evidence="6">
    <location>
        <begin position="26"/>
        <end position="87"/>
    </location>
</feature>
<dbReference type="RefSeq" id="WP_196609046.1">
    <property type="nucleotide sequence ID" value="NZ_VRYY01000208.1"/>
</dbReference>
<protein>
    <submittedName>
        <fullName evidence="7">4Fe-4S dicluster domain-containing protein</fullName>
    </submittedName>
</protein>
<evidence type="ECO:0000259" key="6">
    <source>
        <dbReference type="Pfam" id="PF13183"/>
    </source>
</evidence>
<evidence type="ECO:0000313" key="7">
    <source>
        <dbReference type="EMBL" id="MBG3877005.1"/>
    </source>
</evidence>
<reference evidence="7 8" key="1">
    <citation type="submission" date="2019-08" db="EMBL/GenBank/DDBJ databases">
        <authorList>
            <person name="Luo N."/>
        </authorList>
    </citation>
    <scope>NUCLEOTIDE SEQUENCE [LARGE SCALE GENOMIC DNA]</scope>
    <source>
        <strain evidence="7 8">NCIMB 9442</strain>
    </source>
</reference>
<keyword evidence="8" id="KW-1185">Reference proteome</keyword>
<dbReference type="InterPro" id="IPR009051">
    <property type="entry name" value="Helical_ferredxn"/>
</dbReference>
<dbReference type="InterPro" id="IPR051460">
    <property type="entry name" value="HdrC_iron-sulfur_subunit"/>
</dbReference>
<dbReference type="PANTHER" id="PTHR43255:SF1">
    <property type="entry name" value="IRON-SULFUR-BINDING OXIDOREDUCTASE FADF-RELATED"/>
    <property type="match status" value="1"/>
</dbReference>
<gene>
    <name evidence="7" type="ORF">FVW20_08270</name>
</gene>
<accession>A0ABS0J3I4</accession>
<evidence type="ECO:0000256" key="3">
    <source>
        <dbReference type="ARBA" id="ARBA00023002"/>
    </source>
</evidence>
<evidence type="ECO:0000256" key="2">
    <source>
        <dbReference type="ARBA" id="ARBA00022723"/>
    </source>
</evidence>
<evidence type="ECO:0000256" key="5">
    <source>
        <dbReference type="ARBA" id="ARBA00023014"/>
    </source>
</evidence>
<dbReference type="Pfam" id="PF13183">
    <property type="entry name" value="Fer4_8"/>
    <property type="match status" value="1"/>
</dbReference>
<sequence length="186" mass="21150">MDVTNLESVRDNDFIHAVMEESGQDLTHCYQCGNCTAGCPCGFAYDIQVSQIMRNLQAGRKDKVLNSRSIWLCLSCSSCTTRCPNNIDVARVMDVLRHIARREGRVAEKGVTTFWDAFLASVRKHGRVYELGVVANYVARTGRVWTDIDLLPRIAPKGKLSPMPHDIKGRDEIARIFQRYEEERTR</sequence>
<keyword evidence="5" id="KW-0411">Iron-sulfur</keyword>
<dbReference type="InterPro" id="IPR017896">
    <property type="entry name" value="4Fe4S_Fe-S-bd"/>
</dbReference>
<name>A0ABS0J3I4_9BACT</name>
<keyword evidence="3" id="KW-0560">Oxidoreductase</keyword>
<organism evidence="7 8">
    <name type="scientific">Nitratidesulfovibrio oxamicus</name>
    <dbReference type="NCBI Taxonomy" id="32016"/>
    <lineage>
        <taxon>Bacteria</taxon>
        <taxon>Pseudomonadati</taxon>
        <taxon>Thermodesulfobacteriota</taxon>
        <taxon>Desulfovibrionia</taxon>
        <taxon>Desulfovibrionales</taxon>
        <taxon>Desulfovibrionaceae</taxon>
        <taxon>Nitratidesulfovibrio</taxon>
    </lineage>
</organism>
<dbReference type="Gene3D" id="1.10.1060.10">
    <property type="entry name" value="Alpha-helical ferredoxin"/>
    <property type="match status" value="1"/>
</dbReference>
<dbReference type="InterPro" id="IPR017900">
    <property type="entry name" value="4Fe4S_Fe_S_CS"/>
</dbReference>
<dbReference type="Proteomes" id="UP001194469">
    <property type="component" value="Unassembled WGS sequence"/>
</dbReference>
<evidence type="ECO:0000313" key="8">
    <source>
        <dbReference type="Proteomes" id="UP001194469"/>
    </source>
</evidence>
<evidence type="ECO:0000256" key="4">
    <source>
        <dbReference type="ARBA" id="ARBA00023004"/>
    </source>
</evidence>